<evidence type="ECO:0000256" key="7">
    <source>
        <dbReference type="SAM" id="Phobius"/>
    </source>
</evidence>
<feature type="domain" description="Rhodopsin" evidence="8">
    <location>
        <begin position="32"/>
        <end position="278"/>
    </location>
</feature>
<proteinExistence type="inferred from homology"/>
<feature type="region of interest" description="Disordered" evidence="6">
    <location>
        <begin position="332"/>
        <end position="352"/>
    </location>
</feature>
<name>A0A093VCA6_TALMA</name>
<feature type="transmembrane region" description="Helical" evidence="7">
    <location>
        <begin position="212"/>
        <end position="234"/>
    </location>
</feature>
<sequence>MSATSAKLLVSEDQVLSTAYSTIAIATVFTAARFAVRWTQQQREFQIEDGISIFSWISFLVMAILYIVVTPFLYRVDIAVSTGQLYADLLKDSLFVIEIFFANTIIFWIVLWSVKLSLLFLYRRLFVGLPDQMKWWWAVLIFTILMFIGCVISNLTSCSSMHAWFTPGECSTHRDAIAQVASLYFSFAVDVITDLMIMLLPWKLIWLLRLPFMEKLALSGVFCVGVVCVIMAIIRAVSVGIESRSENTPSSSWLMLWGLIEAAIAVVVGTLPAFAIFFRSQTHSRRYGSYPNGSDERAPTRSNHSGSNGIHHPSQKIKLNSINVTRTLEITRSSHSNDMDQDEAPLHNSYAR</sequence>
<dbReference type="AlphaFoldDB" id="A0A093VCA6"/>
<dbReference type="InterPro" id="IPR052337">
    <property type="entry name" value="SAT4-like"/>
</dbReference>
<gene>
    <name evidence="9" type="ORF">GQ26_0080440</name>
</gene>
<evidence type="ECO:0000313" key="9">
    <source>
        <dbReference type="EMBL" id="KFX49810.1"/>
    </source>
</evidence>
<evidence type="ECO:0000256" key="4">
    <source>
        <dbReference type="ARBA" id="ARBA00023136"/>
    </source>
</evidence>
<feature type="transmembrane region" description="Helical" evidence="7">
    <location>
        <begin position="94"/>
        <end position="114"/>
    </location>
</feature>
<dbReference type="EMBL" id="JPOX01000008">
    <property type="protein sequence ID" value="KFX49810.1"/>
    <property type="molecule type" value="Genomic_DNA"/>
</dbReference>
<dbReference type="InterPro" id="IPR049326">
    <property type="entry name" value="Rhodopsin_dom_fungi"/>
</dbReference>
<organism evidence="9">
    <name type="scientific">Talaromyces marneffei PM1</name>
    <dbReference type="NCBI Taxonomy" id="1077442"/>
    <lineage>
        <taxon>Eukaryota</taxon>
        <taxon>Fungi</taxon>
        <taxon>Dikarya</taxon>
        <taxon>Ascomycota</taxon>
        <taxon>Pezizomycotina</taxon>
        <taxon>Eurotiomycetes</taxon>
        <taxon>Eurotiomycetidae</taxon>
        <taxon>Eurotiales</taxon>
        <taxon>Trichocomaceae</taxon>
        <taxon>Talaromyces</taxon>
        <taxon>Talaromyces sect. Talaromyces</taxon>
    </lineage>
</organism>
<feature type="transmembrane region" description="Helical" evidence="7">
    <location>
        <begin position="51"/>
        <end position="74"/>
    </location>
</feature>
<evidence type="ECO:0000259" key="8">
    <source>
        <dbReference type="Pfam" id="PF20684"/>
    </source>
</evidence>
<keyword evidence="3 7" id="KW-1133">Transmembrane helix</keyword>
<evidence type="ECO:0000256" key="2">
    <source>
        <dbReference type="ARBA" id="ARBA00022692"/>
    </source>
</evidence>
<feature type="transmembrane region" description="Helical" evidence="7">
    <location>
        <begin position="135"/>
        <end position="156"/>
    </location>
</feature>
<dbReference type="HOGENOM" id="CLU_046870_0_0_1"/>
<comment type="similarity">
    <text evidence="5">Belongs to the SAT4 family.</text>
</comment>
<feature type="transmembrane region" description="Helical" evidence="7">
    <location>
        <begin position="20"/>
        <end position="39"/>
    </location>
</feature>
<comment type="caution">
    <text evidence="9">The sequence shown here is derived from an EMBL/GenBank/DDBJ whole genome shotgun (WGS) entry which is preliminary data.</text>
</comment>
<feature type="transmembrane region" description="Helical" evidence="7">
    <location>
        <begin position="176"/>
        <end position="200"/>
    </location>
</feature>
<keyword evidence="2 7" id="KW-0812">Transmembrane</keyword>
<dbReference type="GO" id="GO:0016020">
    <property type="term" value="C:membrane"/>
    <property type="evidence" value="ECO:0007669"/>
    <property type="project" value="UniProtKB-SubCell"/>
</dbReference>
<dbReference type="PANTHER" id="PTHR33048">
    <property type="entry name" value="PTH11-LIKE INTEGRAL MEMBRANE PROTEIN (AFU_ORTHOLOGUE AFUA_5G11245)"/>
    <property type="match status" value="1"/>
</dbReference>
<comment type="subcellular location">
    <subcellularLocation>
        <location evidence="1">Membrane</location>
        <topology evidence="1">Multi-pass membrane protein</topology>
    </subcellularLocation>
</comment>
<dbReference type="PANTHER" id="PTHR33048:SF146">
    <property type="entry name" value="INTEGRAL MEMBRANE PROTEIN"/>
    <property type="match status" value="1"/>
</dbReference>
<feature type="region of interest" description="Disordered" evidence="6">
    <location>
        <begin position="286"/>
        <end position="314"/>
    </location>
</feature>
<protein>
    <recommendedName>
        <fullName evidence="8">Rhodopsin domain-containing protein</fullName>
    </recommendedName>
</protein>
<dbReference type="Pfam" id="PF20684">
    <property type="entry name" value="Fung_rhodopsin"/>
    <property type="match status" value="1"/>
</dbReference>
<keyword evidence="4 7" id="KW-0472">Membrane</keyword>
<feature type="transmembrane region" description="Helical" evidence="7">
    <location>
        <begin position="254"/>
        <end position="278"/>
    </location>
</feature>
<reference evidence="9" key="1">
    <citation type="journal article" date="2014" name="PLoS Genet.">
        <title>Signature Gene Expression Reveals Novel Clues to the Molecular Mechanisms of Dimorphic Transition in Penicillium marneffei.</title>
        <authorList>
            <person name="Yang E."/>
            <person name="Wang G."/>
            <person name="Cai J."/>
            <person name="Woo P.C."/>
            <person name="Lau S.K."/>
            <person name="Yuen K.-Y."/>
            <person name="Chow W.-N."/>
            <person name="Lin X."/>
        </authorList>
    </citation>
    <scope>NUCLEOTIDE SEQUENCE [LARGE SCALE GENOMIC DNA]</scope>
    <source>
        <strain evidence="9">PM1</strain>
    </source>
</reference>
<evidence type="ECO:0000256" key="3">
    <source>
        <dbReference type="ARBA" id="ARBA00022989"/>
    </source>
</evidence>
<evidence type="ECO:0000256" key="1">
    <source>
        <dbReference type="ARBA" id="ARBA00004141"/>
    </source>
</evidence>
<dbReference type="eggNOG" id="ENOG502SSB8">
    <property type="taxonomic scope" value="Eukaryota"/>
</dbReference>
<accession>A0A093VCA6</accession>
<evidence type="ECO:0000256" key="6">
    <source>
        <dbReference type="SAM" id="MobiDB-lite"/>
    </source>
</evidence>
<evidence type="ECO:0000256" key="5">
    <source>
        <dbReference type="ARBA" id="ARBA00038359"/>
    </source>
</evidence>